<dbReference type="Proteomes" id="UP000265520">
    <property type="component" value="Unassembled WGS sequence"/>
</dbReference>
<reference evidence="2 3" key="1">
    <citation type="journal article" date="2018" name="Front. Plant Sci.">
        <title>Red Clover (Trifolium pratense) and Zigzag Clover (T. medium) - A Picture of Genomic Similarities and Differences.</title>
        <authorList>
            <person name="Dluhosova J."/>
            <person name="Istvanek J."/>
            <person name="Nedelnik J."/>
            <person name="Repkova J."/>
        </authorList>
    </citation>
    <scope>NUCLEOTIDE SEQUENCE [LARGE SCALE GENOMIC DNA]</scope>
    <source>
        <strain evidence="3">cv. 10/8</strain>
        <tissue evidence="2">Leaf</tissue>
    </source>
</reference>
<accession>A0A392TB33</accession>
<dbReference type="AlphaFoldDB" id="A0A392TB33"/>
<dbReference type="EMBL" id="LXQA010544437">
    <property type="protein sequence ID" value="MCI58331.1"/>
    <property type="molecule type" value="Genomic_DNA"/>
</dbReference>
<organism evidence="2 3">
    <name type="scientific">Trifolium medium</name>
    <dbReference type="NCBI Taxonomy" id="97028"/>
    <lineage>
        <taxon>Eukaryota</taxon>
        <taxon>Viridiplantae</taxon>
        <taxon>Streptophyta</taxon>
        <taxon>Embryophyta</taxon>
        <taxon>Tracheophyta</taxon>
        <taxon>Spermatophyta</taxon>
        <taxon>Magnoliopsida</taxon>
        <taxon>eudicotyledons</taxon>
        <taxon>Gunneridae</taxon>
        <taxon>Pentapetalae</taxon>
        <taxon>rosids</taxon>
        <taxon>fabids</taxon>
        <taxon>Fabales</taxon>
        <taxon>Fabaceae</taxon>
        <taxon>Papilionoideae</taxon>
        <taxon>50 kb inversion clade</taxon>
        <taxon>NPAAA clade</taxon>
        <taxon>Hologalegina</taxon>
        <taxon>IRL clade</taxon>
        <taxon>Trifolieae</taxon>
        <taxon>Trifolium</taxon>
    </lineage>
</organism>
<name>A0A392TB33_9FABA</name>
<feature type="region of interest" description="Disordered" evidence="1">
    <location>
        <begin position="1"/>
        <end position="24"/>
    </location>
</feature>
<evidence type="ECO:0000313" key="2">
    <source>
        <dbReference type="EMBL" id="MCI58331.1"/>
    </source>
</evidence>
<sequence length="63" mass="7401">IHTSQWKEEIQACHSRRQAEREATEEMERELFTEREFFNMDGCDLNATTSFTDFMSTDPPDGP</sequence>
<proteinExistence type="predicted"/>
<keyword evidence="3" id="KW-1185">Reference proteome</keyword>
<comment type="caution">
    <text evidence="2">The sequence shown here is derived from an EMBL/GenBank/DDBJ whole genome shotgun (WGS) entry which is preliminary data.</text>
</comment>
<feature type="non-terminal residue" evidence="2">
    <location>
        <position position="1"/>
    </location>
</feature>
<evidence type="ECO:0000256" key="1">
    <source>
        <dbReference type="SAM" id="MobiDB-lite"/>
    </source>
</evidence>
<evidence type="ECO:0000313" key="3">
    <source>
        <dbReference type="Proteomes" id="UP000265520"/>
    </source>
</evidence>
<protein>
    <submittedName>
        <fullName evidence="2">Uncharacterized protein</fullName>
    </submittedName>
</protein>